<keyword evidence="4" id="KW-1133">Transmembrane helix</keyword>
<feature type="domain" description="Cardiolipin synthase N-terminal" evidence="6">
    <location>
        <begin position="31"/>
        <end position="70"/>
    </location>
</feature>
<evidence type="ECO:0000313" key="8">
    <source>
        <dbReference type="Proteomes" id="UP000597341"/>
    </source>
</evidence>
<accession>A0ABQ3HLB1</accession>
<evidence type="ECO:0000256" key="3">
    <source>
        <dbReference type="ARBA" id="ARBA00022692"/>
    </source>
</evidence>
<comment type="subcellular location">
    <subcellularLocation>
        <location evidence="1">Cell membrane</location>
        <topology evidence="1">Multi-pass membrane protein</topology>
    </subcellularLocation>
</comment>
<reference evidence="8" key="1">
    <citation type="journal article" date="2019" name="Int. J. Syst. Evol. Microbiol.">
        <title>The Global Catalogue of Microorganisms (GCM) 10K type strain sequencing project: providing services to taxonomists for standard genome sequencing and annotation.</title>
        <authorList>
            <consortium name="The Broad Institute Genomics Platform"/>
            <consortium name="The Broad Institute Genome Sequencing Center for Infectious Disease"/>
            <person name="Wu L."/>
            <person name="Ma J."/>
        </authorList>
    </citation>
    <scope>NUCLEOTIDE SEQUENCE [LARGE SCALE GENOMIC DNA]</scope>
    <source>
        <strain evidence="8">CGMCC 1.12791</strain>
    </source>
</reference>
<evidence type="ECO:0000256" key="1">
    <source>
        <dbReference type="ARBA" id="ARBA00004651"/>
    </source>
</evidence>
<keyword evidence="3" id="KW-0812">Transmembrane</keyword>
<sequence>MARKKSWNDMTPTQKKLVVVAGVAEVAVTAWCAKDLRQRPAALVRGPKLLWAPALSVQPIGPIAYLAWGRRR</sequence>
<evidence type="ECO:0000313" key="7">
    <source>
        <dbReference type="EMBL" id="GHE17695.1"/>
    </source>
</evidence>
<dbReference type="InterPro" id="IPR027379">
    <property type="entry name" value="CLS_N"/>
</dbReference>
<evidence type="ECO:0000256" key="4">
    <source>
        <dbReference type="ARBA" id="ARBA00022989"/>
    </source>
</evidence>
<dbReference type="RefSeq" id="WP_191279622.1">
    <property type="nucleotide sequence ID" value="NZ_BNAD01000005.1"/>
</dbReference>
<evidence type="ECO:0000256" key="5">
    <source>
        <dbReference type="ARBA" id="ARBA00023136"/>
    </source>
</evidence>
<proteinExistence type="predicted"/>
<gene>
    <name evidence="7" type="ORF">GCM10011376_23050</name>
</gene>
<name>A0ABQ3HLB1_9ACTN</name>
<keyword evidence="5" id="KW-0472">Membrane</keyword>
<evidence type="ECO:0000256" key="2">
    <source>
        <dbReference type="ARBA" id="ARBA00022475"/>
    </source>
</evidence>
<evidence type="ECO:0000259" key="6">
    <source>
        <dbReference type="Pfam" id="PF13396"/>
    </source>
</evidence>
<dbReference type="Pfam" id="PF13396">
    <property type="entry name" value="PLDc_N"/>
    <property type="match status" value="1"/>
</dbReference>
<keyword evidence="8" id="KW-1185">Reference proteome</keyword>
<protein>
    <recommendedName>
        <fullName evidence="6">Cardiolipin synthase N-terminal domain-containing protein</fullName>
    </recommendedName>
</protein>
<organism evidence="7 8">
    <name type="scientific">Nocardioides flavus</name>
    <name type="common">ex Wang et al. 2016</name>
    <dbReference type="NCBI Taxonomy" id="2058780"/>
    <lineage>
        <taxon>Bacteria</taxon>
        <taxon>Bacillati</taxon>
        <taxon>Actinomycetota</taxon>
        <taxon>Actinomycetes</taxon>
        <taxon>Propionibacteriales</taxon>
        <taxon>Nocardioidaceae</taxon>
        <taxon>Nocardioides</taxon>
    </lineage>
</organism>
<dbReference type="Proteomes" id="UP000597341">
    <property type="component" value="Unassembled WGS sequence"/>
</dbReference>
<keyword evidence="2" id="KW-1003">Cell membrane</keyword>
<comment type="caution">
    <text evidence="7">The sequence shown here is derived from an EMBL/GenBank/DDBJ whole genome shotgun (WGS) entry which is preliminary data.</text>
</comment>
<dbReference type="EMBL" id="BNAD01000005">
    <property type="protein sequence ID" value="GHE17695.1"/>
    <property type="molecule type" value="Genomic_DNA"/>
</dbReference>